<dbReference type="Pfam" id="PF24623">
    <property type="entry name" value="Phage_zn_bind_8"/>
    <property type="match status" value="1"/>
</dbReference>
<gene>
    <name evidence="2" type="ORF">EV383_4408</name>
</gene>
<evidence type="ECO:0000313" key="2">
    <source>
        <dbReference type="EMBL" id="RZT87483.1"/>
    </source>
</evidence>
<dbReference type="InterPro" id="IPR056911">
    <property type="entry name" value="Phage_Znf_bind_put"/>
</dbReference>
<reference evidence="2 3" key="1">
    <citation type="submission" date="2019-02" db="EMBL/GenBank/DDBJ databases">
        <title>Sequencing the genomes of 1000 actinobacteria strains.</title>
        <authorList>
            <person name="Klenk H.-P."/>
        </authorList>
    </citation>
    <scope>NUCLEOTIDE SEQUENCE [LARGE SCALE GENOMIC DNA]</scope>
    <source>
        <strain evidence="2 3">DSM 45779</strain>
    </source>
</reference>
<feature type="domain" description="DNA-binding phage zinc finger" evidence="1">
    <location>
        <begin position="29"/>
        <end position="68"/>
    </location>
</feature>
<name>A0A4Q7V440_PSEST</name>
<dbReference type="EMBL" id="SHKL01000001">
    <property type="protein sequence ID" value="RZT87483.1"/>
    <property type="molecule type" value="Genomic_DNA"/>
</dbReference>
<sequence>MTTNAWIRSPVDERQTHRLIGYGVPYDDAVLIVPCGECKAAEGVACAKRGGGTHARRRDRARRMVQGAAWKLAMRHEREALRKNPDGPLWAAQSIPHRCGASGPHVMTECTA</sequence>
<evidence type="ECO:0000313" key="3">
    <source>
        <dbReference type="Proteomes" id="UP000291591"/>
    </source>
</evidence>
<keyword evidence="3" id="KW-1185">Reference proteome</keyword>
<organism evidence="2 3">
    <name type="scientific">Pseudonocardia sediminis</name>
    <dbReference type="NCBI Taxonomy" id="1397368"/>
    <lineage>
        <taxon>Bacteria</taxon>
        <taxon>Bacillati</taxon>
        <taxon>Actinomycetota</taxon>
        <taxon>Actinomycetes</taxon>
        <taxon>Pseudonocardiales</taxon>
        <taxon>Pseudonocardiaceae</taxon>
        <taxon>Pseudonocardia</taxon>
    </lineage>
</organism>
<proteinExistence type="predicted"/>
<comment type="caution">
    <text evidence="2">The sequence shown here is derived from an EMBL/GenBank/DDBJ whole genome shotgun (WGS) entry which is preliminary data.</text>
</comment>
<dbReference type="Proteomes" id="UP000291591">
    <property type="component" value="Unassembled WGS sequence"/>
</dbReference>
<accession>A0A4Q7V440</accession>
<evidence type="ECO:0000259" key="1">
    <source>
        <dbReference type="Pfam" id="PF24623"/>
    </source>
</evidence>
<dbReference type="AlphaFoldDB" id="A0A4Q7V440"/>
<protein>
    <recommendedName>
        <fullName evidence="1">DNA-binding phage zinc finger domain-containing protein</fullName>
    </recommendedName>
</protein>